<evidence type="ECO:0000313" key="13">
    <source>
        <dbReference type="EMBL" id="KAG2202446.1"/>
    </source>
</evidence>
<comment type="catalytic activity">
    <reaction evidence="1 10">
        <text>Cleaves type-1 transmembrane domains using a catalytic dyad composed of serine and histidine that are contributed by different transmembrane domains.</text>
        <dbReference type="EC" id="3.4.21.105"/>
    </reaction>
</comment>
<dbReference type="AlphaFoldDB" id="A0A8H7UXM4"/>
<accession>A0A8H7UXM4</accession>
<gene>
    <name evidence="13" type="ORF">INT46_002241</name>
</gene>
<dbReference type="Pfam" id="PF01694">
    <property type="entry name" value="Rhomboid"/>
    <property type="match status" value="1"/>
</dbReference>
<feature type="transmembrane region" description="Helical" evidence="10">
    <location>
        <begin position="388"/>
        <end position="405"/>
    </location>
</feature>
<feature type="transmembrane region" description="Helical" evidence="10">
    <location>
        <begin position="148"/>
        <end position="167"/>
    </location>
</feature>
<evidence type="ECO:0000256" key="8">
    <source>
        <dbReference type="ARBA" id="ARBA00022989"/>
    </source>
</evidence>
<feature type="compositionally biased region" description="Low complexity" evidence="11">
    <location>
        <begin position="1"/>
        <end position="51"/>
    </location>
</feature>
<evidence type="ECO:0000256" key="7">
    <source>
        <dbReference type="ARBA" id="ARBA00022825"/>
    </source>
</evidence>
<feature type="transmembrane region" description="Helical" evidence="10">
    <location>
        <begin position="411"/>
        <end position="431"/>
    </location>
</feature>
<dbReference type="OrthoDB" id="2146116at2759"/>
<dbReference type="InterPro" id="IPR002610">
    <property type="entry name" value="Peptidase_S54_rhomboid-like"/>
</dbReference>
<evidence type="ECO:0000256" key="10">
    <source>
        <dbReference type="RuleBase" id="RU362115"/>
    </source>
</evidence>
<comment type="function">
    <text evidence="10">Serine protease involved in intramembrane proteolysis.</text>
</comment>
<dbReference type="GO" id="GO:0004252">
    <property type="term" value="F:serine-type endopeptidase activity"/>
    <property type="evidence" value="ECO:0007669"/>
    <property type="project" value="InterPro"/>
</dbReference>
<proteinExistence type="inferred from homology"/>
<dbReference type="GO" id="GO:0016020">
    <property type="term" value="C:membrane"/>
    <property type="evidence" value="ECO:0007669"/>
    <property type="project" value="UniProtKB-SubCell"/>
</dbReference>
<dbReference type="Proteomes" id="UP000650833">
    <property type="component" value="Unassembled WGS sequence"/>
</dbReference>
<feature type="region of interest" description="Disordered" evidence="11">
    <location>
        <begin position="1"/>
        <end position="57"/>
    </location>
</feature>
<evidence type="ECO:0000313" key="14">
    <source>
        <dbReference type="Proteomes" id="UP000650833"/>
    </source>
</evidence>
<sequence>MFPAYTSESTTSNTLITSTTPITPSTPTTPTSSPNPLITSTTPTIPTSTSIRHGHSRKLSHVQFGKRPYIHDEYTTSSSLMIPFDELHPKTTHKNHYSFSSIITTTKNPPVSSLIEKNNSNVRQKKNGHWLLSFKYWGPFSKGENWPLFTYLMVAFTIIIFSGEILLSNQSSGEFFELEPFNYMLGPSMEIMIQVGARFAPCMRHVDSMPPEERYVCLHTIAEKNKTPTAAAAAAAVAAMGKNKNVTTGGGQNLLLLDPVVNLADPRLLNSSCSLSSICGMTTFHQNQVPDQTYRLLTPLFIHTGLVHLIINLAVLIKLGAKVERIINSLRFSVLYIGSGVFGHALGANFAPPTTPFLGCSSSLFGLFGFLYIDLIANWKHLEQPIRYLIKLLLGTALSFILGLLPGVDNFSHMGGLVAGVILSLFLWPPFQLNVQNKTKKKLVLYYLARSLCLCLYALLLGILVHHFTTSKIDEECPYCRYLSCLPINGFCD</sequence>
<feature type="transmembrane region" description="Helical" evidence="10">
    <location>
        <begin position="300"/>
        <end position="321"/>
    </location>
</feature>
<comment type="subcellular location">
    <subcellularLocation>
        <location evidence="2 10">Membrane</location>
        <topology evidence="2 10">Multi-pass membrane protein</topology>
    </subcellularLocation>
</comment>
<evidence type="ECO:0000256" key="1">
    <source>
        <dbReference type="ARBA" id="ARBA00000156"/>
    </source>
</evidence>
<name>A0A8H7UXM4_9FUNG</name>
<keyword evidence="14" id="KW-1185">Reference proteome</keyword>
<keyword evidence="8 10" id="KW-1133">Transmembrane helix</keyword>
<dbReference type="SUPFAM" id="SSF144091">
    <property type="entry name" value="Rhomboid-like"/>
    <property type="match status" value="1"/>
</dbReference>
<dbReference type="InterPro" id="IPR035952">
    <property type="entry name" value="Rhomboid-like_sf"/>
</dbReference>
<feature type="transmembrane region" description="Helical" evidence="10">
    <location>
        <begin position="356"/>
        <end position="376"/>
    </location>
</feature>
<evidence type="ECO:0000259" key="12">
    <source>
        <dbReference type="Pfam" id="PF01694"/>
    </source>
</evidence>
<keyword evidence="4 10" id="KW-0645">Protease</keyword>
<organism evidence="13 14">
    <name type="scientific">Mucor plumbeus</name>
    <dbReference type="NCBI Taxonomy" id="97098"/>
    <lineage>
        <taxon>Eukaryota</taxon>
        <taxon>Fungi</taxon>
        <taxon>Fungi incertae sedis</taxon>
        <taxon>Mucoromycota</taxon>
        <taxon>Mucoromycotina</taxon>
        <taxon>Mucoromycetes</taxon>
        <taxon>Mucorales</taxon>
        <taxon>Mucorineae</taxon>
        <taxon>Mucoraceae</taxon>
        <taxon>Mucor</taxon>
    </lineage>
</organism>
<feature type="transmembrane region" description="Helical" evidence="10">
    <location>
        <begin position="443"/>
        <end position="465"/>
    </location>
</feature>
<keyword evidence="6 10" id="KW-0378">Hydrolase</keyword>
<dbReference type="PANTHER" id="PTHR22936:SF69">
    <property type="entry name" value="RHOMBOID-LIKE PROTEIN"/>
    <property type="match status" value="1"/>
</dbReference>
<dbReference type="EMBL" id="JAEPRC010000257">
    <property type="protein sequence ID" value="KAG2202446.1"/>
    <property type="molecule type" value="Genomic_DNA"/>
</dbReference>
<dbReference type="PANTHER" id="PTHR22936">
    <property type="entry name" value="RHOMBOID-RELATED"/>
    <property type="match status" value="1"/>
</dbReference>
<evidence type="ECO:0000256" key="6">
    <source>
        <dbReference type="ARBA" id="ARBA00022801"/>
    </source>
</evidence>
<dbReference type="InterPro" id="IPR022764">
    <property type="entry name" value="Peptidase_S54_rhomboid_dom"/>
</dbReference>
<evidence type="ECO:0000256" key="11">
    <source>
        <dbReference type="SAM" id="MobiDB-lite"/>
    </source>
</evidence>
<evidence type="ECO:0000256" key="9">
    <source>
        <dbReference type="ARBA" id="ARBA00023136"/>
    </source>
</evidence>
<dbReference type="GO" id="GO:0006508">
    <property type="term" value="P:proteolysis"/>
    <property type="evidence" value="ECO:0007669"/>
    <property type="project" value="UniProtKB-KW"/>
</dbReference>
<feature type="domain" description="Peptidase S54 rhomboid" evidence="12">
    <location>
        <begin position="291"/>
        <end position="428"/>
    </location>
</feature>
<keyword evidence="5 10" id="KW-0812">Transmembrane</keyword>
<keyword evidence="9 10" id="KW-0472">Membrane</keyword>
<evidence type="ECO:0000256" key="2">
    <source>
        <dbReference type="ARBA" id="ARBA00004141"/>
    </source>
</evidence>
<evidence type="ECO:0000256" key="3">
    <source>
        <dbReference type="ARBA" id="ARBA00009045"/>
    </source>
</evidence>
<evidence type="ECO:0000256" key="5">
    <source>
        <dbReference type="ARBA" id="ARBA00022692"/>
    </source>
</evidence>
<keyword evidence="7 10" id="KW-0720">Serine protease</keyword>
<evidence type="ECO:0000256" key="4">
    <source>
        <dbReference type="ARBA" id="ARBA00022670"/>
    </source>
</evidence>
<comment type="similarity">
    <text evidence="3 10">Belongs to the peptidase S54 family.</text>
</comment>
<protein>
    <recommendedName>
        <fullName evidence="10">Rhomboid-type serine protease</fullName>
        <ecNumber evidence="10">3.4.21.105</ecNumber>
    </recommendedName>
</protein>
<feature type="transmembrane region" description="Helical" evidence="10">
    <location>
        <begin position="333"/>
        <end position="350"/>
    </location>
</feature>
<dbReference type="Gene3D" id="1.20.1540.10">
    <property type="entry name" value="Rhomboid-like"/>
    <property type="match status" value="1"/>
</dbReference>
<comment type="caution">
    <text evidence="13">The sequence shown here is derived from an EMBL/GenBank/DDBJ whole genome shotgun (WGS) entry which is preliminary data.</text>
</comment>
<reference evidence="13" key="1">
    <citation type="submission" date="2020-12" db="EMBL/GenBank/DDBJ databases">
        <title>Metabolic potential, ecology and presence of endohyphal bacteria is reflected in genomic diversity of Mucoromycotina.</title>
        <authorList>
            <person name="Muszewska A."/>
            <person name="Okrasinska A."/>
            <person name="Steczkiewicz K."/>
            <person name="Drgas O."/>
            <person name="Orlowska M."/>
            <person name="Perlinska-Lenart U."/>
            <person name="Aleksandrzak-Piekarczyk T."/>
            <person name="Szatraj K."/>
            <person name="Zielenkiewicz U."/>
            <person name="Pilsyk S."/>
            <person name="Malc E."/>
            <person name="Mieczkowski P."/>
            <person name="Kruszewska J.S."/>
            <person name="Biernat P."/>
            <person name="Pawlowska J."/>
        </authorList>
    </citation>
    <scope>NUCLEOTIDE SEQUENCE</scope>
    <source>
        <strain evidence="13">CBS 226.32</strain>
    </source>
</reference>
<dbReference type="EC" id="3.4.21.105" evidence="10"/>